<dbReference type="PANTHER" id="PTHR22941">
    <property type="entry name" value="SERPENTINE RECEPTOR"/>
    <property type="match status" value="1"/>
</dbReference>
<proteinExistence type="predicted"/>
<dbReference type="AlphaFoldDB" id="A0A9P1IMW5"/>
<dbReference type="PANTHER" id="PTHR22941:SF307">
    <property type="entry name" value="SERPENTINE RECEPTOR, CLASS H"/>
    <property type="match status" value="1"/>
</dbReference>
<dbReference type="Proteomes" id="UP001152747">
    <property type="component" value="Unassembled WGS sequence"/>
</dbReference>
<feature type="transmembrane region" description="Helical" evidence="1">
    <location>
        <begin position="6"/>
        <end position="31"/>
    </location>
</feature>
<feature type="transmembrane region" description="Helical" evidence="1">
    <location>
        <begin position="260"/>
        <end position="282"/>
    </location>
</feature>
<dbReference type="OrthoDB" id="5834443at2759"/>
<feature type="transmembrane region" description="Helical" evidence="1">
    <location>
        <begin position="180"/>
        <end position="205"/>
    </location>
</feature>
<dbReference type="InterPro" id="IPR019422">
    <property type="entry name" value="7TM_GPCR_serpentine_rcpt_Srh"/>
</dbReference>
<evidence type="ECO:0008006" key="4">
    <source>
        <dbReference type="Google" id="ProtNLM"/>
    </source>
</evidence>
<feature type="transmembrane region" description="Helical" evidence="1">
    <location>
        <begin position="128"/>
        <end position="147"/>
    </location>
</feature>
<comment type="caution">
    <text evidence="2">The sequence shown here is derived from an EMBL/GenBank/DDBJ whole genome shotgun (WGS) entry which is preliminary data.</text>
</comment>
<reference evidence="2" key="1">
    <citation type="submission" date="2022-11" db="EMBL/GenBank/DDBJ databases">
        <authorList>
            <person name="Kikuchi T."/>
        </authorList>
    </citation>
    <scope>NUCLEOTIDE SEQUENCE</scope>
    <source>
        <strain evidence="2">PS1010</strain>
    </source>
</reference>
<sequence length="312" mass="35704">MDSPDFLISSLRILTFFEIPIHFLGFYCIIFHTSKKMKSLKYAMLRFCLWSALLDISISWATVPFVFFPILAGIPMGILSRSFEIQPIPQIIIVVYLLVGVCCSLVGILENQYTKIITKSKTHENLQIFIYIINFLIATTVLVILAINVPDQELAKHEIQLIPKIYLDLPNFFILSLNNFFVGIFLSSGGILIIAQCLFFFISTLRELYANKSISVRTRTLQNRFFTLICVQIAIPFTLLALPVAYIVYSCSIGFHSQTLNNLVFIFLSLHGTLSTLSIIFLHSPYRKAVFSIFRFRFIFAKKSRTEIASIY</sequence>
<name>A0A9P1IMW5_9PELO</name>
<keyword evidence="3" id="KW-1185">Reference proteome</keyword>
<evidence type="ECO:0000313" key="2">
    <source>
        <dbReference type="EMBL" id="CAI5447814.1"/>
    </source>
</evidence>
<protein>
    <recommendedName>
        <fullName evidence="4">Serpentine Receptor, class H</fullName>
    </recommendedName>
</protein>
<accession>A0A9P1IMW5</accession>
<feature type="transmembrane region" description="Helical" evidence="1">
    <location>
        <begin position="88"/>
        <end position="108"/>
    </location>
</feature>
<feature type="transmembrane region" description="Helical" evidence="1">
    <location>
        <begin position="43"/>
        <end position="68"/>
    </location>
</feature>
<evidence type="ECO:0000313" key="3">
    <source>
        <dbReference type="Proteomes" id="UP001152747"/>
    </source>
</evidence>
<dbReference type="InterPro" id="IPR053220">
    <property type="entry name" value="Nematode_rcpt-like_serp_H"/>
</dbReference>
<keyword evidence="1" id="KW-1133">Transmembrane helix</keyword>
<gene>
    <name evidence="2" type="ORF">CAMP_LOCUS10451</name>
</gene>
<dbReference type="Pfam" id="PF10318">
    <property type="entry name" value="7TM_GPCR_Srh"/>
    <property type="match status" value="1"/>
</dbReference>
<feature type="transmembrane region" description="Helical" evidence="1">
    <location>
        <begin position="225"/>
        <end position="248"/>
    </location>
</feature>
<keyword evidence="1" id="KW-0472">Membrane</keyword>
<evidence type="ECO:0000256" key="1">
    <source>
        <dbReference type="SAM" id="Phobius"/>
    </source>
</evidence>
<organism evidence="2 3">
    <name type="scientific">Caenorhabditis angaria</name>
    <dbReference type="NCBI Taxonomy" id="860376"/>
    <lineage>
        <taxon>Eukaryota</taxon>
        <taxon>Metazoa</taxon>
        <taxon>Ecdysozoa</taxon>
        <taxon>Nematoda</taxon>
        <taxon>Chromadorea</taxon>
        <taxon>Rhabditida</taxon>
        <taxon>Rhabditina</taxon>
        <taxon>Rhabditomorpha</taxon>
        <taxon>Rhabditoidea</taxon>
        <taxon>Rhabditidae</taxon>
        <taxon>Peloderinae</taxon>
        <taxon>Caenorhabditis</taxon>
    </lineage>
</organism>
<dbReference type="EMBL" id="CANHGI010000004">
    <property type="protein sequence ID" value="CAI5447814.1"/>
    <property type="molecule type" value="Genomic_DNA"/>
</dbReference>
<keyword evidence="1" id="KW-0812">Transmembrane</keyword>